<name>A0ACC3Z777_COLTU</name>
<accession>A0ACC3Z777</accession>
<sequence length="152" mass="16091">MAPKKNTATEAGAAPTSHVCTESEISLMVAMLKFMPRPSTFNLEKITQEIGAASPHSTRERIRVAGNKHGWFQGATGASDGTPKKSRTPKAPGSGVGRKKKAPSDDDEAAEQETPSKKKARTSKAKAAAADEIEKDDVQDAQDEDNTADGQV</sequence>
<protein>
    <submittedName>
        <fullName evidence="1">Uncharacterized protein</fullName>
    </submittedName>
</protein>
<reference evidence="1 2" key="1">
    <citation type="journal article" date="2020" name="Phytopathology">
        <title>Genome Sequence Resources of Colletotrichum truncatum, C. plurivorum, C. musicola, and C. sojae: Four Species Pathogenic to Soybean (Glycine max).</title>
        <authorList>
            <person name="Rogerio F."/>
            <person name="Boufleur T.R."/>
            <person name="Ciampi-Guillardi M."/>
            <person name="Sukno S.A."/>
            <person name="Thon M.R."/>
            <person name="Massola Junior N.S."/>
            <person name="Baroncelli R."/>
        </authorList>
    </citation>
    <scope>NUCLEOTIDE SEQUENCE [LARGE SCALE GENOMIC DNA]</scope>
    <source>
        <strain evidence="1 2">CMES1059</strain>
    </source>
</reference>
<keyword evidence="2" id="KW-1185">Reference proteome</keyword>
<dbReference type="EMBL" id="VUJX02000003">
    <property type="protein sequence ID" value="KAL0939919.1"/>
    <property type="molecule type" value="Genomic_DNA"/>
</dbReference>
<proteinExistence type="predicted"/>
<evidence type="ECO:0000313" key="1">
    <source>
        <dbReference type="EMBL" id="KAL0939919.1"/>
    </source>
</evidence>
<gene>
    <name evidence="1" type="ORF">CTRU02_206529</name>
</gene>
<evidence type="ECO:0000313" key="2">
    <source>
        <dbReference type="Proteomes" id="UP000805649"/>
    </source>
</evidence>
<organism evidence="1 2">
    <name type="scientific">Colletotrichum truncatum</name>
    <name type="common">Anthracnose fungus</name>
    <name type="synonym">Colletotrichum capsici</name>
    <dbReference type="NCBI Taxonomy" id="5467"/>
    <lineage>
        <taxon>Eukaryota</taxon>
        <taxon>Fungi</taxon>
        <taxon>Dikarya</taxon>
        <taxon>Ascomycota</taxon>
        <taxon>Pezizomycotina</taxon>
        <taxon>Sordariomycetes</taxon>
        <taxon>Hypocreomycetidae</taxon>
        <taxon>Glomerellales</taxon>
        <taxon>Glomerellaceae</taxon>
        <taxon>Colletotrichum</taxon>
        <taxon>Colletotrichum truncatum species complex</taxon>
    </lineage>
</organism>
<comment type="caution">
    <text evidence="1">The sequence shown here is derived from an EMBL/GenBank/DDBJ whole genome shotgun (WGS) entry which is preliminary data.</text>
</comment>
<dbReference type="Proteomes" id="UP000805649">
    <property type="component" value="Unassembled WGS sequence"/>
</dbReference>